<feature type="domain" description="VOC" evidence="1">
    <location>
        <begin position="169"/>
        <end position="283"/>
    </location>
</feature>
<evidence type="ECO:0000313" key="2">
    <source>
        <dbReference type="EMBL" id="GAA3710043.1"/>
    </source>
</evidence>
<dbReference type="PROSITE" id="PS51819">
    <property type="entry name" value="VOC"/>
    <property type="match status" value="2"/>
</dbReference>
<dbReference type="Gene3D" id="3.10.180.10">
    <property type="entry name" value="2,3-Dihydroxybiphenyl 1,2-Dioxygenase, domain 1"/>
    <property type="match status" value="2"/>
</dbReference>
<sequence>MPVLDRLDARSTVGTVTLRVADLDAQIRYYTEGVGLSVLEQHGPTAVLGRPGRPAVVLEHSPALRHAPAGSAGLFHTAILFESRADLAQAIASVARRYPGRFSGAADHLVSEAFYFDDPEGNGVELYFDRPRETWTWDGAHVRMATNYLDPQQYVARHLREDAPAAEASVGHVHLKVGDASTARDFYESVVGFDVTATAGTQAVFFSVGGYHHHLAANTWASRGALGRTPALGLGEIDLVLPDRESIGALAERLAARGVDRYDDGRTLTFEDPWRNALRVTAG</sequence>
<dbReference type="InterPro" id="IPR004360">
    <property type="entry name" value="Glyas_Fos-R_dOase_dom"/>
</dbReference>
<organism evidence="2 3">
    <name type="scientific">Zhihengliuella alba</name>
    <dbReference type="NCBI Taxonomy" id="547018"/>
    <lineage>
        <taxon>Bacteria</taxon>
        <taxon>Bacillati</taxon>
        <taxon>Actinomycetota</taxon>
        <taxon>Actinomycetes</taxon>
        <taxon>Micrococcales</taxon>
        <taxon>Micrococcaceae</taxon>
        <taxon>Zhihengliuella</taxon>
    </lineage>
</organism>
<dbReference type="Proteomes" id="UP001501536">
    <property type="component" value="Unassembled WGS sequence"/>
</dbReference>
<dbReference type="PANTHER" id="PTHR43279:SF1">
    <property type="entry name" value="CATECHOL-2,3-DIOXYGENASE"/>
    <property type="match status" value="1"/>
</dbReference>
<reference evidence="3" key="1">
    <citation type="journal article" date="2019" name="Int. J. Syst. Evol. Microbiol.">
        <title>The Global Catalogue of Microorganisms (GCM) 10K type strain sequencing project: providing services to taxonomists for standard genome sequencing and annotation.</title>
        <authorList>
            <consortium name="The Broad Institute Genomics Platform"/>
            <consortium name="The Broad Institute Genome Sequencing Center for Infectious Disease"/>
            <person name="Wu L."/>
            <person name="Ma J."/>
        </authorList>
    </citation>
    <scope>NUCLEOTIDE SEQUENCE [LARGE SCALE GENOMIC DNA]</scope>
    <source>
        <strain evidence="3">JCM 16961</strain>
    </source>
</reference>
<dbReference type="InterPro" id="IPR029068">
    <property type="entry name" value="Glyas_Bleomycin-R_OHBP_Dase"/>
</dbReference>
<accession>A0ABP7DTE0</accession>
<evidence type="ECO:0000259" key="1">
    <source>
        <dbReference type="PROSITE" id="PS51819"/>
    </source>
</evidence>
<dbReference type="Pfam" id="PF00903">
    <property type="entry name" value="Glyoxalase"/>
    <property type="match status" value="2"/>
</dbReference>
<protein>
    <submittedName>
        <fullName evidence="2">VOC family protein</fullName>
    </submittedName>
</protein>
<gene>
    <name evidence="2" type="ORF">GCM10022377_24600</name>
</gene>
<keyword evidence="3" id="KW-1185">Reference proteome</keyword>
<dbReference type="RefSeq" id="WP_344885116.1">
    <property type="nucleotide sequence ID" value="NZ_BAABCJ010000006.1"/>
</dbReference>
<name>A0ABP7DTE0_9MICC</name>
<evidence type="ECO:0000313" key="3">
    <source>
        <dbReference type="Proteomes" id="UP001501536"/>
    </source>
</evidence>
<dbReference type="EMBL" id="BAABCJ010000006">
    <property type="protein sequence ID" value="GAA3710043.1"/>
    <property type="molecule type" value="Genomic_DNA"/>
</dbReference>
<proteinExistence type="predicted"/>
<dbReference type="InterPro" id="IPR037523">
    <property type="entry name" value="VOC_core"/>
</dbReference>
<dbReference type="SUPFAM" id="SSF54593">
    <property type="entry name" value="Glyoxalase/Bleomycin resistance protein/Dihydroxybiphenyl dioxygenase"/>
    <property type="match status" value="2"/>
</dbReference>
<feature type="domain" description="VOC" evidence="1">
    <location>
        <begin position="12"/>
        <end position="129"/>
    </location>
</feature>
<comment type="caution">
    <text evidence="2">The sequence shown here is derived from an EMBL/GenBank/DDBJ whole genome shotgun (WGS) entry which is preliminary data.</text>
</comment>
<dbReference type="PANTHER" id="PTHR43279">
    <property type="entry name" value="CATECHOL-2,3-DIOXYGENASE"/>
    <property type="match status" value="1"/>
</dbReference>